<proteinExistence type="predicted"/>
<dbReference type="AlphaFoldDB" id="A0AAW8PYJ0"/>
<evidence type="ECO:0000313" key="2">
    <source>
        <dbReference type="Proteomes" id="UP001253193"/>
    </source>
</evidence>
<evidence type="ECO:0000313" key="1">
    <source>
        <dbReference type="EMBL" id="MDS1821291.1"/>
    </source>
</evidence>
<accession>A0AAW8PYJ0</accession>
<dbReference type="Proteomes" id="UP001253193">
    <property type="component" value="Unassembled WGS sequence"/>
</dbReference>
<comment type="caution">
    <text evidence="1">The sequence shown here is derived from an EMBL/GenBank/DDBJ whole genome shotgun (WGS) entry which is preliminary data.</text>
</comment>
<dbReference type="RefSeq" id="WP_311020165.1">
    <property type="nucleotide sequence ID" value="NZ_JAUHGG010000003.1"/>
</dbReference>
<organism evidence="1 2">
    <name type="scientific">Vibrio parahaemolyticus</name>
    <dbReference type="NCBI Taxonomy" id="670"/>
    <lineage>
        <taxon>Bacteria</taxon>
        <taxon>Pseudomonadati</taxon>
        <taxon>Pseudomonadota</taxon>
        <taxon>Gammaproteobacteria</taxon>
        <taxon>Vibrionales</taxon>
        <taxon>Vibrionaceae</taxon>
        <taxon>Vibrio</taxon>
    </lineage>
</organism>
<reference evidence="1" key="1">
    <citation type="submission" date="2023-06" db="EMBL/GenBank/DDBJ databases">
        <title>Genomic Diversity of Vibrio spp. and Metagenomic Analysis of Pathogens in Florida Gulf Coastal Waters Following Hurricane Ian.</title>
        <authorList>
            <person name="Brumfield K.D."/>
        </authorList>
    </citation>
    <scope>NUCLEOTIDE SEQUENCE</scope>
    <source>
        <strain evidence="1">WBS2B-138</strain>
    </source>
</reference>
<protein>
    <submittedName>
        <fullName evidence="1">Uncharacterized protein</fullName>
    </submittedName>
</protein>
<sequence>MKVHVLRYSSFCPVSYDTSEFLMFTTNLKMLRVIAQRCEILSSSDEFSIFEVNVPRGTKLLKFVHLSDSDYNHSLVQHRDIHFDDSKGSDLKENEFIDSKPILTSITKSDMHSLFTYLDTNYEETFSDFWRLKKKHSKGEWDDEFLRMPKKIYQFRRKASSFRWRMESRCCNAAK</sequence>
<name>A0AAW8PYJ0_VIBPH</name>
<dbReference type="EMBL" id="JAUHGG010000003">
    <property type="protein sequence ID" value="MDS1821291.1"/>
    <property type="molecule type" value="Genomic_DNA"/>
</dbReference>
<gene>
    <name evidence="1" type="ORF">QX249_11505</name>
</gene>